<comment type="caution">
    <text evidence="2">The sequence shown here is derived from an EMBL/GenBank/DDBJ whole genome shotgun (WGS) entry which is preliminary data.</text>
</comment>
<reference evidence="2" key="1">
    <citation type="submission" date="2020-10" db="EMBL/GenBank/DDBJ databases">
        <authorList>
            <person name="Gilroy R."/>
        </authorList>
    </citation>
    <scope>NUCLEOTIDE SEQUENCE</scope>
    <source>
        <strain evidence="2">CHK188-20938</strain>
    </source>
</reference>
<organism evidence="2 3">
    <name type="scientific">Candidatus Scatomonas pullistercoris</name>
    <dbReference type="NCBI Taxonomy" id="2840920"/>
    <lineage>
        <taxon>Bacteria</taxon>
        <taxon>Bacillati</taxon>
        <taxon>Bacillota</taxon>
        <taxon>Clostridia</taxon>
        <taxon>Lachnospirales</taxon>
        <taxon>Lachnospiraceae</taxon>
        <taxon>Lachnospiraceae incertae sedis</taxon>
        <taxon>Candidatus Scatomonas</taxon>
    </lineage>
</organism>
<proteinExistence type="predicted"/>
<feature type="transmembrane region" description="Helical" evidence="1">
    <location>
        <begin position="128"/>
        <end position="148"/>
    </location>
</feature>
<feature type="transmembrane region" description="Helical" evidence="1">
    <location>
        <begin position="244"/>
        <end position="262"/>
    </location>
</feature>
<dbReference type="Proteomes" id="UP000824169">
    <property type="component" value="Unassembled WGS sequence"/>
</dbReference>
<evidence type="ECO:0000313" key="2">
    <source>
        <dbReference type="EMBL" id="HIV24996.1"/>
    </source>
</evidence>
<evidence type="ECO:0000313" key="3">
    <source>
        <dbReference type="Proteomes" id="UP000824169"/>
    </source>
</evidence>
<keyword evidence="1" id="KW-0812">Transmembrane</keyword>
<feature type="transmembrane region" description="Helical" evidence="1">
    <location>
        <begin position="155"/>
        <end position="173"/>
    </location>
</feature>
<reference evidence="2" key="2">
    <citation type="journal article" date="2021" name="PeerJ">
        <title>Extensive microbial diversity within the chicken gut microbiome revealed by metagenomics and culture.</title>
        <authorList>
            <person name="Gilroy R."/>
            <person name="Ravi A."/>
            <person name="Getino M."/>
            <person name="Pursley I."/>
            <person name="Horton D.L."/>
            <person name="Alikhan N.F."/>
            <person name="Baker D."/>
            <person name="Gharbi K."/>
            <person name="Hall N."/>
            <person name="Watson M."/>
            <person name="Adriaenssens E.M."/>
            <person name="Foster-Nyarko E."/>
            <person name="Jarju S."/>
            <person name="Secka A."/>
            <person name="Antonio M."/>
            <person name="Oren A."/>
            <person name="Chaudhuri R.R."/>
            <person name="La Ragione R."/>
            <person name="Hildebrand F."/>
            <person name="Pallen M.J."/>
        </authorList>
    </citation>
    <scope>NUCLEOTIDE SEQUENCE</scope>
    <source>
        <strain evidence="2">CHK188-20938</strain>
    </source>
</reference>
<evidence type="ECO:0000256" key="1">
    <source>
        <dbReference type="SAM" id="Phobius"/>
    </source>
</evidence>
<keyword evidence="1" id="KW-0472">Membrane</keyword>
<accession>A0A9D1P2Y2</accession>
<protein>
    <submittedName>
        <fullName evidence="2">Uncharacterized protein</fullName>
    </submittedName>
</protein>
<sequence length="667" mass="74803">MRSWAWKIFFKSRVCVCLLFLLWGAAGGLLAFLTAMGAEGFLLLHTLARGGFFFCLGWVCLTFYYASHAGNSGLREALDAAGGNRSYEKEALPVLGILFFLWNLLLCGLLAAASSVNDATGYFLSWFWLPYLCNILLPGLICLMLTYLAASGKRLHPGLTAVIAFLFLISPMAENFVWSRKPAVPVDAVWNALRWPFTILYQNGDWAGNVQAGLQTEPARISVLLFWLFFCGAFLLWRNGKRKIRIAALPAGAVALLFLIYSCQPASLFRINRRWDGIHKIAWDLEQAPEAETLRKVEDPGFTVDAYGLRLVFGRELQVEGELTLSAEEPRQEFLFTLDDGYRVKEARAAGGEAEVEMRREGNLLWILTDRAVGELKLFLCYEGHHELCYAYAGAAMLPGWLPWYPMAGERQTAIEYPGNGSEYNPYNSVPEADIRLASNMPLITNLEELGSGCYGGRADSITVLAGALVPAEDEVVLDYLPLGLVQSPEKFAQEQKEDYREALEDLERYGIDTSSLKNKKLLFLSEDIGRMDGMERVYLFRDYILAAPGYISADSLYSRMVRGDTENQRIRENSVILGKLQNLLTGNWKSPEEVRQSLERERSFRLLPEAGEDREGEILDRLASCGEKLDGERLFSFLADFGLHPEKYGGDEGFLQALEEAAARRK</sequence>
<dbReference type="EMBL" id="DVOO01000011">
    <property type="protein sequence ID" value="HIV24996.1"/>
    <property type="molecule type" value="Genomic_DNA"/>
</dbReference>
<keyword evidence="1" id="KW-1133">Transmembrane helix</keyword>
<dbReference type="AlphaFoldDB" id="A0A9D1P2Y2"/>
<gene>
    <name evidence="2" type="ORF">IAB71_04285</name>
</gene>
<name>A0A9D1P2Y2_9FIRM</name>
<feature type="transmembrane region" description="Helical" evidence="1">
    <location>
        <begin position="94"/>
        <end position="116"/>
    </location>
</feature>
<feature type="transmembrane region" description="Helical" evidence="1">
    <location>
        <begin position="47"/>
        <end position="66"/>
    </location>
</feature>
<feature type="transmembrane region" description="Helical" evidence="1">
    <location>
        <begin position="219"/>
        <end position="237"/>
    </location>
</feature>